<evidence type="ECO:0000313" key="1">
    <source>
        <dbReference type="EMBL" id="CQR74156.1"/>
    </source>
</evidence>
<accession>A0A0U1L3B8</accession>
<organism evidence="1 2">
    <name type="scientific">Sporomusa ovata</name>
    <dbReference type="NCBI Taxonomy" id="2378"/>
    <lineage>
        <taxon>Bacteria</taxon>
        <taxon>Bacillati</taxon>
        <taxon>Bacillota</taxon>
        <taxon>Negativicutes</taxon>
        <taxon>Selenomonadales</taxon>
        <taxon>Sporomusaceae</taxon>
        <taxon>Sporomusa</taxon>
    </lineage>
</organism>
<protein>
    <submittedName>
        <fullName evidence="1">Uncharacterized protein</fullName>
    </submittedName>
</protein>
<proteinExistence type="predicted"/>
<keyword evidence="2" id="KW-1185">Reference proteome</keyword>
<gene>
    <name evidence="1" type="ORF">SpAn4DRAFT_0618</name>
</gene>
<sequence>MNMPFSQIFCKAKTVGITPIELCTGNVAKKGRNGVGFKNMSDASKVVYVLESPTQAITDGYPVAAGTEFIRDVKPDCRIWVASDTAGVPIRAMETTE</sequence>
<dbReference type="EMBL" id="CTRP01000014">
    <property type="protein sequence ID" value="CQR74156.1"/>
    <property type="molecule type" value="Genomic_DNA"/>
</dbReference>
<dbReference type="RefSeq" id="WP_021170166.1">
    <property type="nucleotide sequence ID" value="NZ_CTRP01000014.1"/>
</dbReference>
<evidence type="ECO:0000313" key="2">
    <source>
        <dbReference type="Proteomes" id="UP000049855"/>
    </source>
</evidence>
<dbReference type="Proteomes" id="UP000049855">
    <property type="component" value="Unassembled WGS sequence"/>
</dbReference>
<name>A0A0U1L3B8_9FIRM</name>
<dbReference type="AlphaFoldDB" id="A0A0U1L3B8"/>
<reference evidence="2" key="1">
    <citation type="submission" date="2015-03" db="EMBL/GenBank/DDBJ databases">
        <authorList>
            <person name="Nijsse Bart"/>
        </authorList>
    </citation>
    <scope>NUCLEOTIDE SEQUENCE [LARGE SCALE GENOMIC DNA]</scope>
</reference>